<comment type="caution">
    <text evidence="2">The sequence shown here is derived from an EMBL/GenBank/DDBJ whole genome shotgun (WGS) entry which is preliminary data.</text>
</comment>
<accession>A0A2N3KMD9</accession>
<keyword evidence="1" id="KW-0812">Transmembrane</keyword>
<reference evidence="2 3" key="1">
    <citation type="submission" date="2017-09" db="EMBL/GenBank/DDBJ databases">
        <title>Biodiversity and function of Thalassospira species in the particle-attached aromatic-hydrocarbon-degrading consortia from the surface seawater of the South China Sea.</title>
        <authorList>
            <person name="Dong C."/>
            <person name="Liu R."/>
            <person name="Shao Z."/>
        </authorList>
    </citation>
    <scope>NUCLEOTIDE SEQUENCE [LARGE SCALE GENOMIC DNA]</scope>
    <source>
        <strain evidence="2 3">CSC1P2</strain>
    </source>
</reference>
<dbReference type="Proteomes" id="UP000233597">
    <property type="component" value="Unassembled WGS sequence"/>
</dbReference>
<dbReference type="OrthoDB" id="9786302at2"/>
<evidence type="ECO:0008006" key="4">
    <source>
        <dbReference type="Google" id="ProtNLM"/>
    </source>
</evidence>
<keyword evidence="1" id="KW-1133">Transmembrane helix</keyword>
<proteinExistence type="predicted"/>
<sequence length="155" mass="17439">MDFAFIKFIHLLGVILFLGNITVSAVWKNLADKTRNPAIIAFSCRLIKITDLIFTAGGVALIAIGGIGMYHIARIDLAARFNLQSGIFLFILAAVIWFLGLIPLQRRMAKIARNACDHNQTDLPETYYRAARLWNFLGMLAVIFPFITLWLMLNP</sequence>
<feature type="transmembrane region" description="Helical" evidence="1">
    <location>
        <begin position="133"/>
        <end position="153"/>
    </location>
</feature>
<keyword evidence="1" id="KW-0472">Membrane</keyword>
<dbReference type="Pfam" id="PF10027">
    <property type="entry name" value="DUF2269"/>
    <property type="match status" value="1"/>
</dbReference>
<organism evidence="2 3">
    <name type="scientific">Thalassospira marina</name>
    <dbReference type="NCBI Taxonomy" id="2048283"/>
    <lineage>
        <taxon>Bacteria</taxon>
        <taxon>Pseudomonadati</taxon>
        <taxon>Pseudomonadota</taxon>
        <taxon>Alphaproteobacteria</taxon>
        <taxon>Rhodospirillales</taxon>
        <taxon>Thalassospiraceae</taxon>
        <taxon>Thalassospira</taxon>
    </lineage>
</organism>
<evidence type="ECO:0000313" key="2">
    <source>
        <dbReference type="EMBL" id="PKR51718.1"/>
    </source>
</evidence>
<gene>
    <name evidence="2" type="ORF">COO20_19335</name>
</gene>
<evidence type="ECO:0000313" key="3">
    <source>
        <dbReference type="Proteomes" id="UP000233597"/>
    </source>
</evidence>
<dbReference type="RefSeq" id="WP_101269540.1">
    <property type="nucleotide sequence ID" value="NZ_NWTK01000014.1"/>
</dbReference>
<evidence type="ECO:0000256" key="1">
    <source>
        <dbReference type="SAM" id="Phobius"/>
    </source>
</evidence>
<protein>
    <recommendedName>
        <fullName evidence="4">DUF2269 domain-containing protein</fullName>
    </recommendedName>
</protein>
<feature type="transmembrane region" description="Helical" evidence="1">
    <location>
        <begin position="6"/>
        <end position="31"/>
    </location>
</feature>
<dbReference type="AlphaFoldDB" id="A0A2N3KMD9"/>
<feature type="transmembrane region" description="Helical" evidence="1">
    <location>
        <begin position="85"/>
        <end position="104"/>
    </location>
</feature>
<dbReference type="EMBL" id="NWTK01000014">
    <property type="protein sequence ID" value="PKR51718.1"/>
    <property type="molecule type" value="Genomic_DNA"/>
</dbReference>
<feature type="transmembrane region" description="Helical" evidence="1">
    <location>
        <begin position="52"/>
        <end position="73"/>
    </location>
</feature>
<name>A0A2N3KMD9_9PROT</name>
<dbReference type="InterPro" id="IPR018729">
    <property type="entry name" value="DUF2269_transmembrane"/>
</dbReference>